<evidence type="ECO:0000313" key="3">
    <source>
        <dbReference type="Proteomes" id="UP000729402"/>
    </source>
</evidence>
<reference evidence="2" key="2">
    <citation type="submission" date="2021-02" db="EMBL/GenBank/DDBJ databases">
        <authorList>
            <person name="Kimball J.A."/>
            <person name="Haas M.W."/>
            <person name="Macchietto M."/>
            <person name="Kono T."/>
            <person name="Duquette J."/>
            <person name="Shao M."/>
        </authorList>
    </citation>
    <scope>NUCLEOTIDE SEQUENCE</scope>
    <source>
        <tissue evidence="2">Fresh leaf tissue</tissue>
    </source>
</reference>
<gene>
    <name evidence="2" type="ORF">GUJ93_ZPchr0002g26535</name>
</gene>
<proteinExistence type="predicted"/>
<accession>A0A8J5RLZ9</accession>
<evidence type="ECO:0000256" key="1">
    <source>
        <dbReference type="SAM" id="MobiDB-lite"/>
    </source>
</evidence>
<dbReference type="OrthoDB" id="693750at2759"/>
<keyword evidence="3" id="KW-1185">Reference proteome</keyword>
<protein>
    <submittedName>
        <fullName evidence="2">Uncharacterized protein</fullName>
    </submittedName>
</protein>
<dbReference type="AlphaFoldDB" id="A0A8J5RLZ9"/>
<feature type="compositionally biased region" description="Basic and acidic residues" evidence="1">
    <location>
        <begin position="282"/>
        <end position="295"/>
    </location>
</feature>
<evidence type="ECO:0000313" key="2">
    <source>
        <dbReference type="EMBL" id="KAG8056336.1"/>
    </source>
</evidence>
<reference evidence="2" key="1">
    <citation type="journal article" date="2021" name="bioRxiv">
        <title>Whole Genome Assembly and Annotation of Northern Wild Rice, Zizania palustris L., Supports a Whole Genome Duplication in the Zizania Genus.</title>
        <authorList>
            <person name="Haas M."/>
            <person name="Kono T."/>
            <person name="Macchietto M."/>
            <person name="Millas R."/>
            <person name="McGilp L."/>
            <person name="Shao M."/>
            <person name="Duquette J."/>
            <person name="Hirsch C.N."/>
            <person name="Kimball J."/>
        </authorList>
    </citation>
    <scope>NUCLEOTIDE SEQUENCE</scope>
    <source>
        <tissue evidence="2">Fresh leaf tissue</tissue>
    </source>
</reference>
<feature type="compositionally biased region" description="Low complexity" evidence="1">
    <location>
        <begin position="466"/>
        <end position="476"/>
    </location>
</feature>
<organism evidence="2 3">
    <name type="scientific">Zizania palustris</name>
    <name type="common">Northern wild rice</name>
    <dbReference type="NCBI Taxonomy" id="103762"/>
    <lineage>
        <taxon>Eukaryota</taxon>
        <taxon>Viridiplantae</taxon>
        <taxon>Streptophyta</taxon>
        <taxon>Embryophyta</taxon>
        <taxon>Tracheophyta</taxon>
        <taxon>Spermatophyta</taxon>
        <taxon>Magnoliopsida</taxon>
        <taxon>Liliopsida</taxon>
        <taxon>Poales</taxon>
        <taxon>Poaceae</taxon>
        <taxon>BOP clade</taxon>
        <taxon>Oryzoideae</taxon>
        <taxon>Oryzeae</taxon>
        <taxon>Zizaniinae</taxon>
        <taxon>Zizania</taxon>
    </lineage>
</organism>
<dbReference type="Proteomes" id="UP000729402">
    <property type="component" value="Unassembled WGS sequence"/>
</dbReference>
<comment type="caution">
    <text evidence="2">The sequence shown here is derived from an EMBL/GenBank/DDBJ whole genome shotgun (WGS) entry which is preliminary data.</text>
</comment>
<name>A0A8J5RLZ9_ZIZPA</name>
<feature type="region of interest" description="Disordered" evidence="1">
    <location>
        <begin position="279"/>
        <end position="330"/>
    </location>
</feature>
<dbReference type="EMBL" id="JAAALK010000287">
    <property type="protein sequence ID" value="KAG8056336.1"/>
    <property type="molecule type" value="Genomic_DNA"/>
</dbReference>
<feature type="region of interest" description="Disordered" evidence="1">
    <location>
        <begin position="450"/>
        <end position="477"/>
    </location>
</feature>
<sequence>MQMDLSGFRSHKVADCREVARCWICKSSGHISTYCAFKVLPKAVKGSSFSSSRSPELSLKHSAIQHSSASPSAEMEPIFPNSAIPRITGDCPQEEFSFVAASGEIDEKVVELSNHALVAWEIGLPDDREKVDIHHFAEDFQRHFNVHPLDIQVKKFHPEDFLVTLASSQIRDAACEVGRITVNDAIPKVVWLTISNPDSYREVQHTPALEVAPLPVSFTSLKLAHAYKVLFHIDRIENLTFGSRSSLEQPQCFDWVYGVPDGEVPKYFVRNPDTCSYLKPPRPRDFDKDPEEGSDRSLPPRGKSIWSRIGHQDEPRVIPQNRRPRGSSRRYNCLAASVEGEPKQANCANLRKVESIPTVADDLVSLRFDSLVQSSSISVDPMFEESICNESLFLGGSSQQLVSSLPQTQEVPAVSDVHQQEGAATADAFNSKVQDFLIQISAALPQPILDGPPKVQSDRRHFDVPSASRRSSRLAAKNPVGKGPLVLALEILSRKLGLSNANSSDSPSQKLASLFKHPLSPSAIRAIRELVSLGGGDALLKDMGSQVAAPALQQLEA</sequence>